<proteinExistence type="predicted"/>
<reference evidence="2" key="1">
    <citation type="submission" date="2020-02" db="EMBL/GenBank/DDBJ databases">
        <authorList>
            <person name="Meier V. D."/>
        </authorList>
    </citation>
    <scope>NUCLEOTIDE SEQUENCE</scope>
    <source>
        <strain evidence="2">AVDCRST_MAG07</strain>
    </source>
</reference>
<feature type="compositionally biased region" description="Basic and acidic residues" evidence="1">
    <location>
        <begin position="1"/>
        <end position="10"/>
    </location>
</feature>
<feature type="region of interest" description="Disordered" evidence="1">
    <location>
        <begin position="1"/>
        <end position="26"/>
    </location>
</feature>
<protein>
    <submittedName>
        <fullName evidence="2">Uncharacterized protein</fullName>
    </submittedName>
</protein>
<feature type="non-terminal residue" evidence="2">
    <location>
        <position position="142"/>
    </location>
</feature>
<feature type="non-terminal residue" evidence="2">
    <location>
        <position position="1"/>
    </location>
</feature>
<dbReference type="EMBL" id="CADCUB010000002">
    <property type="protein sequence ID" value="CAA9304575.1"/>
    <property type="molecule type" value="Genomic_DNA"/>
</dbReference>
<organism evidence="2">
    <name type="scientific">uncultured Frankineae bacterium</name>
    <dbReference type="NCBI Taxonomy" id="437475"/>
    <lineage>
        <taxon>Bacteria</taxon>
        <taxon>Bacillati</taxon>
        <taxon>Actinomycetota</taxon>
        <taxon>Actinomycetes</taxon>
        <taxon>Frankiales</taxon>
        <taxon>environmental samples</taxon>
    </lineage>
</organism>
<name>A0A6J4KGM0_9ACTN</name>
<evidence type="ECO:0000313" key="2">
    <source>
        <dbReference type="EMBL" id="CAA9304575.1"/>
    </source>
</evidence>
<accession>A0A6J4KGM0</accession>
<evidence type="ECO:0000256" key="1">
    <source>
        <dbReference type="SAM" id="MobiDB-lite"/>
    </source>
</evidence>
<gene>
    <name evidence="2" type="ORF">AVDCRST_MAG07-132</name>
</gene>
<sequence>CASPRTERRARGVRRSGRGRTPCWSSSPCCWPCGGRSSCRSASAGRSCRSPGSSRWSATSRWAGPVRVWPGAPVPCSPAPCGCSSCWCCRPGGRRATSSSRAPPSGWSSCWPVPWRARWRTPWPSCVRARLATLPGSRPLAG</sequence>
<dbReference type="AlphaFoldDB" id="A0A6J4KGM0"/>